<keyword evidence="1" id="KW-0472">Membrane</keyword>
<keyword evidence="1" id="KW-1133">Transmembrane helix</keyword>
<name>A0A9D4X0M1_PEA</name>
<organism evidence="2 3">
    <name type="scientific">Pisum sativum</name>
    <name type="common">Garden pea</name>
    <name type="synonym">Lathyrus oleraceus</name>
    <dbReference type="NCBI Taxonomy" id="3888"/>
    <lineage>
        <taxon>Eukaryota</taxon>
        <taxon>Viridiplantae</taxon>
        <taxon>Streptophyta</taxon>
        <taxon>Embryophyta</taxon>
        <taxon>Tracheophyta</taxon>
        <taxon>Spermatophyta</taxon>
        <taxon>Magnoliopsida</taxon>
        <taxon>eudicotyledons</taxon>
        <taxon>Gunneridae</taxon>
        <taxon>Pentapetalae</taxon>
        <taxon>rosids</taxon>
        <taxon>fabids</taxon>
        <taxon>Fabales</taxon>
        <taxon>Fabaceae</taxon>
        <taxon>Papilionoideae</taxon>
        <taxon>50 kb inversion clade</taxon>
        <taxon>NPAAA clade</taxon>
        <taxon>Hologalegina</taxon>
        <taxon>IRL clade</taxon>
        <taxon>Fabeae</taxon>
        <taxon>Lathyrus</taxon>
    </lineage>
</organism>
<accession>A0A9D4X0M1</accession>
<gene>
    <name evidence="2" type="ORF">KIW84_055582</name>
</gene>
<protein>
    <submittedName>
        <fullName evidence="2">Uncharacterized protein</fullName>
    </submittedName>
</protein>
<dbReference type="Gramene" id="Psat05G0558200-T1">
    <property type="protein sequence ID" value="KAI5410155.1"/>
    <property type="gene ID" value="KIW84_055582"/>
</dbReference>
<comment type="caution">
    <text evidence="2">The sequence shown here is derived from an EMBL/GenBank/DDBJ whole genome shotgun (WGS) entry which is preliminary data.</text>
</comment>
<dbReference type="EMBL" id="JAMSHJ010000005">
    <property type="protein sequence ID" value="KAI5410155.1"/>
    <property type="molecule type" value="Genomic_DNA"/>
</dbReference>
<keyword evidence="3" id="KW-1185">Reference proteome</keyword>
<sequence length="116" mass="13797">MLVWLNTLKSLLIIFYAFFLSFEPNMVLDSLKRFQVKSVLLGRRIYMILLRKRMKDKDQIFKIYGWAEISNQSMTDLANMVNSELSMLLHKLHGGYHKRGYLIYTWISPPTLKCFN</sequence>
<dbReference type="AlphaFoldDB" id="A0A9D4X0M1"/>
<reference evidence="2 3" key="1">
    <citation type="journal article" date="2022" name="Nat. Genet.">
        <title>Improved pea reference genome and pan-genome highlight genomic features and evolutionary characteristics.</title>
        <authorList>
            <person name="Yang T."/>
            <person name="Liu R."/>
            <person name="Luo Y."/>
            <person name="Hu S."/>
            <person name="Wang D."/>
            <person name="Wang C."/>
            <person name="Pandey M.K."/>
            <person name="Ge S."/>
            <person name="Xu Q."/>
            <person name="Li N."/>
            <person name="Li G."/>
            <person name="Huang Y."/>
            <person name="Saxena R.K."/>
            <person name="Ji Y."/>
            <person name="Li M."/>
            <person name="Yan X."/>
            <person name="He Y."/>
            <person name="Liu Y."/>
            <person name="Wang X."/>
            <person name="Xiang C."/>
            <person name="Varshney R.K."/>
            <person name="Ding H."/>
            <person name="Gao S."/>
            <person name="Zong X."/>
        </authorList>
    </citation>
    <scope>NUCLEOTIDE SEQUENCE [LARGE SCALE GENOMIC DNA]</scope>
    <source>
        <strain evidence="2 3">cv. Zhongwan 6</strain>
    </source>
</reference>
<dbReference type="Proteomes" id="UP001058974">
    <property type="component" value="Chromosome 5"/>
</dbReference>
<evidence type="ECO:0000313" key="3">
    <source>
        <dbReference type="Proteomes" id="UP001058974"/>
    </source>
</evidence>
<evidence type="ECO:0000313" key="2">
    <source>
        <dbReference type="EMBL" id="KAI5410155.1"/>
    </source>
</evidence>
<proteinExistence type="predicted"/>
<evidence type="ECO:0000256" key="1">
    <source>
        <dbReference type="SAM" id="Phobius"/>
    </source>
</evidence>
<feature type="transmembrane region" description="Helical" evidence="1">
    <location>
        <begin position="12"/>
        <end position="28"/>
    </location>
</feature>
<keyword evidence="1" id="KW-0812">Transmembrane</keyword>